<comment type="caution">
    <text evidence="2">The sequence shown here is derived from an EMBL/GenBank/DDBJ whole genome shotgun (WGS) entry which is preliminary data.</text>
</comment>
<dbReference type="EMBL" id="MLGG01000007">
    <property type="protein sequence ID" value="KAK1463305.1"/>
    <property type="molecule type" value="Genomic_DNA"/>
</dbReference>
<evidence type="ECO:0000256" key="1">
    <source>
        <dbReference type="SAM" id="MobiDB-lite"/>
    </source>
</evidence>
<feature type="compositionally biased region" description="Basic and acidic residues" evidence="1">
    <location>
        <begin position="15"/>
        <end position="24"/>
    </location>
</feature>
<dbReference type="AlphaFoldDB" id="A0AAI9UWE3"/>
<protein>
    <submittedName>
        <fullName evidence="2">Uncharacterized protein</fullName>
    </submittedName>
</protein>
<feature type="region of interest" description="Disordered" evidence="1">
    <location>
        <begin position="1"/>
        <end position="24"/>
    </location>
</feature>
<sequence>MLPTQLQYSTFPSQRPEKSVGHIN</sequence>
<gene>
    <name evidence="2" type="ORF">CMEL01_13374</name>
</gene>
<feature type="compositionally biased region" description="Polar residues" evidence="1">
    <location>
        <begin position="1"/>
        <end position="13"/>
    </location>
</feature>
<accession>A0AAI9UWE3</accession>
<name>A0AAI9UWE3_9PEZI</name>
<evidence type="ECO:0000313" key="2">
    <source>
        <dbReference type="EMBL" id="KAK1463305.1"/>
    </source>
</evidence>
<reference evidence="2 3" key="1">
    <citation type="submission" date="2016-10" db="EMBL/GenBank/DDBJ databases">
        <title>The genome sequence of Colletotrichum fioriniae PJ7.</title>
        <authorList>
            <person name="Baroncelli R."/>
        </authorList>
    </citation>
    <scope>NUCLEOTIDE SEQUENCE [LARGE SCALE GENOMIC DNA]</scope>
    <source>
        <strain evidence="2">Col 31</strain>
    </source>
</reference>
<evidence type="ECO:0000313" key="3">
    <source>
        <dbReference type="Proteomes" id="UP001239795"/>
    </source>
</evidence>
<proteinExistence type="predicted"/>
<dbReference type="Proteomes" id="UP001239795">
    <property type="component" value="Unassembled WGS sequence"/>
</dbReference>
<organism evidence="2 3">
    <name type="scientific">Colletotrichum melonis</name>
    <dbReference type="NCBI Taxonomy" id="1209925"/>
    <lineage>
        <taxon>Eukaryota</taxon>
        <taxon>Fungi</taxon>
        <taxon>Dikarya</taxon>
        <taxon>Ascomycota</taxon>
        <taxon>Pezizomycotina</taxon>
        <taxon>Sordariomycetes</taxon>
        <taxon>Hypocreomycetidae</taxon>
        <taxon>Glomerellales</taxon>
        <taxon>Glomerellaceae</taxon>
        <taxon>Colletotrichum</taxon>
        <taxon>Colletotrichum acutatum species complex</taxon>
    </lineage>
</organism>
<keyword evidence="3" id="KW-1185">Reference proteome</keyword>